<evidence type="ECO:0000313" key="6">
    <source>
        <dbReference type="Proteomes" id="UP001321445"/>
    </source>
</evidence>
<dbReference type="InterPro" id="IPR047048">
    <property type="entry name" value="TlyA"/>
</dbReference>
<dbReference type="PANTHER" id="PTHR32319:SF0">
    <property type="entry name" value="BACTERIAL HEMOLYSIN-LIKE PROTEIN"/>
    <property type="match status" value="1"/>
</dbReference>
<dbReference type="SMART" id="SM00363">
    <property type="entry name" value="S4"/>
    <property type="match status" value="1"/>
</dbReference>
<organism evidence="5 6">
    <name type="scientific">Hydrogenimonas cancrithermarum</name>
    <dbReference type="NCBI Taxonomy" id="2993563"/>
    <lineage>
        <taxon>Bacteria</taxon>
        <taxon>Pseudomonadati</taxon>
        <taxon>Campylobacterota</taxon>
        <taxon>Epsilonproteobacteria</taxon>
        <taxon>Campylobacterales</taxon>
        <taxon>Hydrogenimonadaceae</taxon>
        <taxon>Hydrogenimonas</taxon>
    </lineage>
</organism>
<dbReference type="NCBIfam" id="TIGR00478">
    <property type="entry name" value="tly"/>
    <property type="match status" value="1"/>
</dbReference>
<accession>A0ABM8FIY9</accession>
<keyword evidence="6" id="KW-1185">Reference proteome</keyword>
<comment type="similarity">
    <text evidence="2">Belongs to the TlyA family.</text>
</comment>
<dbReference type="InterPro" id="IPR002942">
    <property type="entry name" value="S4_RNA-bd"/>
</dbReference>
<dbReference type="InterPro" id="IPR029063">
    <property type="entry name" value="SAM-dependent_MTases_sf"/>
</dbReference>
<feature type="domain" description="RNA-binding S4" evidence="4">
    <location>
        <begin position="1"/>
        <end position="62"/>
    </location>
</feature>
<dbReference type="CDD" id="cd02440">
    <property type="entry name" value="AdoMet_MTases"/>
    <property type="match status" value="1"/>
</dbReference>
<dbReference type="Pfam" id="PF01728">
    <property type="entry name" value="FtsJ"/>
    <property type="match status" value="1"/>
</dbReference>
<dbReference type="Proteomes" id="UP001321445">
    <property type="component" value="Chromosome"/>
</dbReference>
<dbReference type="RefSeq" id="WP_286337449.1">
    <property type="nucleotide sequence ID" value="NZ_AP027370.1"/>
</dbReference>
<evidence type="ECO:0000313" key="5">
    <source>
        <dbReference type="EMBL" id="BDY12248.1"/>
    </source>
</evidence>
<dbReference type="SUPFAM" id="SSF55174">
    <property type="entry name" value="Alpha-L RNA-binding motif"/>
    <property type="match status" value="1"/>
</dbReference>
<dbReference type="SUPFAM" id="SSF53335">
    <property type="entry name" value="S-adenosyl-L-methionine-dependent methyltransferases"/>
    <property type="match status" value="1"/>
</dbReference>
<evidence type="ECO:0000256" key="2">
    <source>
        <dbReference type="ARBA" id="ARBA00029460"/>
    </source>
</evidence>
<keyword evidence="1 3" id="KW-0694">RNA-binding</keyword>
<protein>
    <submittedName>
        <fullName evidence="5">Hemolysin</fullName>
    </submittedName>
</protein>
<reference evidence="5 6" key="1">
    <citation type="submission" date="2023-03" db="EMBL/GenBank/DDBJ databases">
        <title>Description of Hydrogenimonas sp. ISO32.</title>
        <authorList>
            <person name="Mino S."/>
            <person name="Fukazawa S."/>
            <person name="Sawabe T."/>
        </authorList>
    </citation>
    <scope>NUCLEOTIDE SEQUENCE [LARGE SCALE GENOMIC DNA]</scope>
    <source>
        <strain evidence="5 6">ISO32</strain>
    </source>
</reference>
<evidence type="ECO:0000259" key="4">
    <source>
        <dbReference type="SMART" id="SM00363"/>
    </source>
</evidence>
<proteinExistence type="inferred from homology"/>
<sequence length="236" mass="26367">MRLDTLLVERGLVGSRTKAQELIREGCVAVDGKVVEKPSFKPKENAEIEIYGETRFVSRAARKLKGFLDIHPIAVEGKRCLDIGASTGGFTQILLERGASSVTALDVGTSQLHESLRNDPRVVSVESTDIRGFKGAEPFDLVTCDVSFISLHNILNDIDRLAAGVILVLFKPQFEVGRETKRDRHGVVTDEKAIREAQRRFERATGELGWRLMVKEVSSLPGKEGNHEWFYCFINR</sequence>
<dbReference type="CDD" id="cd00165">
    <property type="entry name" value="S4"/>
    <property type="match status" value="1"/>
</dbReference>
<evidence type="ECO:0000256" key="1">
    <source>
        <dbReference type="ARBA" id="ARBA00022884"/>
    </source>
</evidence>
<evidence type="ECO:0000256" key="3">
    <source>
        <dbReference type="PROSITE-ProRule" id="PRU00182"/>
    </source>
</evidence>
<dbReference type="InterPro" id="IPR036986">
    <property type="entry name" value="S4_RNA-bd_sf"/>
</dbReference>
<dbReference type="Pfam" id="PF01479">
    <property type="entry name" value="S4"/>
    <property type="match status" value="1"/>
</dbReference>
<gene>
    <name evidence="5" type="primary">tlyA</name>
    <name evidence="5" type="ORF">HCR_05600</name>
</gene>
<dbReference type="InterPro" id="IPR002877">
    <property type="entry name" value="RNA_MeTrfase_FtsJ_dom"/>
</dbReference>
<name>A0ABM8FIY9_9BACT</name>
<dbReference type="PANTHER" id="PTHR32319">
    <property type="entry name" value="BACTERIAL HEMOLYSIN-LIKE PROTEIN"/>
    <property type="match status" value="1"/>
</dbReference>
<dbReference type="Gene3D" id="3.10.290.10">
    <property type="entry name" value="RNA-binding S4 domain"/>
    <property type="match status" value="1"/>
</dbReference>
<dbReference type="InterPro" id="IPR004538">
    <property type="entry name" value="Hemolysin_A/TlyA"/>
</dbReference>
<dbReference type="PROSITE" id="PS50889">
    <property type="entry name" value="S4"/>
    <property type="match status" value="1"/>
</dbReference>
<dbReference type="Gene3D" id="3.40.50.150">
    <property type="entry name" value="Vaccinia Virus protein VP39"/>
    <property type="match status" value="1"/>
</dbReference>
<dbReference type="EMBL" id="AP027370">
    <property type="protein sequence ID" value="BDY12248.1"/>
    <property type="molecule type" value="Genomic_DNA"/>
</dbReference>